<gene>
    <name evidence="2" type="ORF">ILUMI_22384</name>
</gene>
<dbReference type="AlphaFoldDB" id="A0A8K0G2Z1"/>
<comment type="caution">
    <text evidence="2">The sequence shown here is derived from an EMBL/GenBank/DDBJ whole genome shotgun (WGS) entry which is preliminary data.</text>
</comment>
<organism evidence="2 3">
    <name type="scientific">Ignelater luminosus</name>
    <name type="common">Cucubano</name>
    <name type="synonym">Pyrophorus luminosus</name>
    <dbReference type="NCBI Taxonomy" id="2038154"/>
    <lineage>
        <taxon>Eukaryota</taxon>
        <taxon>Metazoa</taxon>
        <taxon>Ecdysozoa</taxon>
        <taxon>Arthropoda</taxon>
        <taxon>Hexapoda</taxon>
        <taxon>Insecta</taxon>
        <taxon>Pterygota</taxon>
        <taxon>Neoptera</taxon>
        <taxon>Endopterygota</taxon>
        <taxon>Coleoptera</taxon>
        <taxon>Polyphaga</taxon>
        <taxon>Elateriformia</taxon>
        <taxon>Elateroidea</taxon>
        <taxon>Elateridae</taxon>
        <taxon>Agrypninae</taxon>
        <taxon>Pyrophorini</taxon>
        <taxon>Ignelater</taxon>
    </lineage>
</organism>
<dbReference type="EMBL" id="VTPC01090290">
    <property type="protein sequence ID" value="KAF2883798.1"/>
    <property type="molecule type" value="Genomic_DNA"/>
</dbReference>
<accession>A0A8K0G2Z1</accession>
<keyword evidence="3" id="KW-1185">Reference proteome</keyword>
<sequence length="196" mass="21937">MEGQDGKRPGSTKPNSTEGEEEQQPLLQENKEENDNKDISSTSADECGMYDEAVGGPSMRQPLMAADRPAAPDSTCQARRRAAVANSFRANWEKVIERAREAQRQEQLMKDLFDELQQPRELITADLHLRYGQHIMLASACFRSYAESPTSPRENFLAIAVSYSEGANHDSWINDSKVTGVIDTSPRIRSVFCIRS</sequence>
<name>A0A8K0G2Z1_IGNLU</name>
<evidence type="ECO:0000313" key="2">
    <source>
        <dbReference type="EMBL" id="KAF2883798.1"/>
    </source>
</evidence>
<protein>
    <submittedName>
        <fullName evidence="2">Uncharacterized protein</fullName>
    </submittedName>
</protein>
<proteinExistence type="predicted"/>
<evidence type="ECO:0000313" key="3">
    <source>
        <dbReference type="Proteomes" id="UP000801492"/>
    </source>
</evidence>
<dbReference type="Proteomes" id="UP000801492">
    <property type="component" value="Unassembled WGS sequence"/>
</dbReference>
<feature type="region of interest" description="Disordered" evidence="1">
    <location>
        <begin position="1"/>
        <end position="72"/>
    </location>
</feature>
<reference evidence="2" key="1">
    <citation type="submission" date="2019-08" db="EMBL/GenBank/DDBJ databases">
        <title>The genome of the North American firefly Photinus pyralis.</title>
        <authorList>
            <consortium name="Photinus pyralis genome working group"/>
            <person name="Fallon T.R."/>
            <person name="Sander Lower S.E."/>
            <person name="Weng J.-K."/>
        </authorList>
    </citation>
    <scope>NUCLEOTIDE SEQUENCE</scope>
    <source>
        <strain evidence="2">TRF0915ILg1</strain>
        <tissue evidence="2">Whole body</tissue>
    </source>
</reference>
<evidence type="ECO:0000256" key="1">
    <source>
        <dbReference type="SAM" id="MobiDB-lite"/>
    </source>
</evidence>
<feature type="compositionally biased region" description="Basic and acidic residues" evidence="1">
    <location>
        <begin position="29"/>
        <end position="38"/>
    </location>
</feature>